<dbReference type="PANTHER" id="PTHR32507">
    <property type="entry name" value="NA(+)/H(+) ANTIPORTER 1"/>
    <property type="match status" value="1"/>
</dbReference>
<dbReference type="GO" id="GO:0015297">
    <property type="term" value="F:antiporter activity"/>
    <property type="evidence" value="ECO:0007669"/>
    <property type="project" value="UniProtKB-KW"/>
</dbReference>
<evidence type="ECO:0000313" key="11">
    <source>
        <dbReference type="EMBL" id="GGP20435.1"/>
    </source>
</evidence>
<dbReference type="Gene3D" id="1.20.1530.20">
    <property type="match status" value="1"/>
</dbReference>
<dbReference type="OrthoDB" id="11709at2157"/>
<dbReference type="Pfam" id="PF00999">
    <property type="entry name" value="Na_H_Exchanger"/>
    <property type="match status" value="1"/>
</dbReference>
<evidence type="ECO:0000259" key="10">
    <source>
        <dbReference type="Pfam" id="PF00999"/>
    </source>
</evidence>
<evidence type="ECO:0000256" key="6">
    <source>
        <dbReference type="ARBA" id="ARBA00022989"/>
    </source>
</evidence>
<comment type="caution">
    <text evidence="11">The sequence shown here is derived from an EMBL/GenBank/DDBJ whole genome shotgun (WGS) entry which is preliminary data.</text>
</comment>
<keyword evidence="3" id="KW-0050">Antiport</keyword>
<evidence type="ECO:0000313" key="12">
    <source>
        <dbReference type="Proteomes" id="UP000610960"/>
    </source>
</evidence>
<feature type="transmembrane region" description="Helical" evidence="9">
    <location>
        <begin position="6"/>
        <end position="25"/>
    </location>
</feature>
<keyword evidence="2" id="KW-0813">Transport</keyword>
<sequence>MINVDLLLIAIAMIILIGYLGDALFRATRIPEILILMFIGILLVPIGHLIPIRYVEVLRLFAPLFGSIALVIIMFDGGRRIDFSSLTASALGLFLGLLDIIIPMVIIAFLMNFLFDWPYVYGALLGTIVGETTSIVIVPVAARMKIPSDLYNLAVTEATFNSVVEILIFYLLLVFATGASSFSPQSYAKYVVDYLSVAVFMGLLMGFLWLFILNILKGTRGYVATIGIAFLLYGVVDYLGGAAVVAILIFAMIIGNYRSIGQHLNLFIDIREKDMEIVEGELEFIVRTFFFVFIGMIALISITYLIYSILITAVLLLIRYAEVMPLVKKEYRGFVWSLMPRGLTVAVLASILYSIGGTYFNDIFYLSFMVIIITNIIASIAISYSAHALETTLKVDEGNGNSGTN</sequence>
<keyword evidence="12" id="KW-1185">Reference proteome</keyword>
<dbReference type="PANTHER" id="PTHR32507:SF0">
    <property type="entry name" value="NA(+)_H(+) ANTIPORTER 2-RELATED"/>
    <property type="match status" value="1"/>
</dbReference>
<evidence type="ECO:0000256" key="1">
    <source>
        <dbReference type="ARBA" id="ARBA00004651"/>
    </source>
</evidence>
<feature type="transmembrane region" description="Helical" evidence="9">
    <location>
        <begin position="363"/>
        <end position="384"/>
    </location>
</feature>
<keyword evidence="5 9" id="KW-0812">Transmembrane</keyword>
<reference evidence="11" key="2">
    <citation type="submission" date="2020-09" db="EMBL/GenBank/DDBJ databases">
        <authorList>
            <person name="Sun Q."/>
            <person name="Ohkuma M."/>
        </authorList>
    </citation>
    <scope>NUCLEOTIDE SEQUENCE</scope>
    <source>
        <strain evidence="11">JCM 10088</strain>
    </source>
</reference>
<keyword evidence="8 9" id="KW-0472">Membrane</keyword>
<gene>
    <name evidence="11" type="ORF">GCM10007981_08500</name>
</gene>
<accession>A0A830GTT8</accession>
<comment type="subcellular location">
    <subcellularLocation>
        <location evidence="1">Cell membrane</location>
        <topology evidence="1">Multi-pass membrane protein</topology>
    </subcellularLocation>
</comment>
<feature type="transmembrane region" description="Helical" evidence="9">
    <location>
        <begin position="289"/>
        <end position="318"/>
    </location>
</feature>
<feature type="transmembrane region" description="Helical" evidence="9">
    <location>
        <begin position="163"/>
        <end position="182"/>
    </location>
</feature>
<organism evidence="11 12">
    <name type="scientific">Thermocladium modestius</name>
    <dbReference type="NCBI Taxonomy" id="62609"/>
    <lineage>
        <taxon>Archaea</taxon>
        <taxon>Thermoproteota</taxon>
        <taxon>Thermoprotei</taxon>
        <taxon>Thermoproteales</taxon>
        <taxon>Thermoproteaceae</taxon>
        <taxon>Thermocladium</taxon>
    </lineage>
</organism>
<dbReference type="AlphaFoldDB" id="A0A830GTT8"/>
<proteinExistence type="predicted"/>
<feature type="transmembrane region" description="Helical" evidence="9">
    <location>
        <begin position="194"/>
        <end position="216"/>
    </location>
</feature>
<reference evidence="11" key="1">
    <citation type="journal article" date="2014" name="Int. J. Syst. Evol. Microbiol.">
        <title>Complete genome sequence of Corynebacterium casei LMG S-19264T (=DSM 44701T), isolated from a smear-ripened cheese.</title>
        <authorList>
            <consortium name="US DOE Joint Genome Institute (JGI-PGF)"/>
            <person name="Walter F."/>
            <person name="Albersmeier A."/>
            <person name="Kalinowski J."/>
            <person name="Ruckert C."/>
        </authorList>
    </citation>
    <scope>NUCLEOTIDE SEQUENCE</scope>
    <source>
        <strain evidence="11">JCM 10088</strain>
    </source>
</reference>
<feature type="transmembrane region" description="Helical" evidence="9">
    <location>
        <begin position="338"/>
        <end position="357"/>
    </location>
</feature>
<dbReference type="Proteomes" id="UP000610960">
    <property type="component" value="Unassembled WGS sequence"/>
</dbReference>
<evidence type="ECO:0000256" key="3">
    <source>
        <dbReference type="ARBA" id="ARBA00022449"/>
    </source>
</evidence>
<keyword evidence="4" id="KW-1003">Cell membrane</keyword>
<feature type="transmembrane region" description="Helical" evidence="9">
    <location>
        <begin position="90"/>
        <end position="113"/>
    </location>
</feature>
<evidence type="ECO:0000256" key="4">
    <source>
        <dbReference type="ARBA" id="ARBA00022475"/>
    </source>
</evidence>
<feature type="domain" description="Cation/H+ exchanger transmembrane" evidence="10">
    <location>
        <begin position="13"/>
        <end position="383"/>
    </location>
</feature>
<name>A0A830GTT8_9CREN</name>
<feature type="transmembrane region" description="Helical" evidence="9">
    <location>
        <begin position="60"/>
        <end position="78"/>
    </location>
</feature>
<keyword evidence="6 9" id="KW-1133">Transmembrane helix</keyword>
<evidence type="ECO:0000256" key="7">
    <source>
        <dbReference type="ARBA" id="ARBA00023065"/>
    </source>
</evidence>
<feature type="transmembrane region" description="Helical" evidence="9">
    <location>
        <begin position="34"/>
        <end position="54"/>
    </location>
</feature>
<dbReference type="InterPro" id="IPR038770">
    <property type="entry name" value="Na+/solute_symporter_sf"/>
</dbReference>
<evidence type="ECO:0000256" key="9">
    <source>
        <dbReference type="SAM" id="Phobius"/>
    </source>
</evidence>
<feature type="transmembrane region" description="Helical" evidence="9">
    <location>
        <begin position="228"/>
        <end position="254"/>
    </location>
</feature>
<evidence type="ECO:0000256" key="8">
    <source>
        <dbReference type="ARBA" id="ARBA00023136"/>
    </source>
</evidence>
<evidence type="ECO:0000256" key="2">
    <source>
        <dbReference type="ARBA" id="ARBA00022448"/>
    </source>
</evidence>
<feature type="transmembrane region" description="Helical" evidence="9">
    <location>
        <begin position="119"/>
        <end position="142"/>
    </location>
</feature>
<dbReference type="EMBL" id="BMNL01000002">
    <property type="protein sequence ID" value="GGP20435.1"/>
    <property type="molecule type" value="Genomic_DNA"/>
</dbReference>
<dbReference type="GO" id="GO:1902600">
    <property type="term" value="P:proton transmembrane transport"/>
    <property type="evidence" value="ECO:0007669"/>
    <property type="project" value="InterPro"/>
</dbReference>
<dbReference type="InterPro" id="IPR006153">
    <property type="entry name" value="Cation/H_exchanger_TM"/>
</dbReference>
<dbReference type="GO" id="GO:0005886">
    <property type="term" value="C:plasma membrane"/>
    <property type="evidence" value="ECO:0007669"/>
    <property type="project" value="UniProtKB-SubCell"/>
</dbReference>
<keyword evidence="7" id="KW-0406">Ion transport</keyword>
<protein>
    <recommendedName>
        <fullName evidence="10">Cation/H+ exchanger transmembrane domain-containing protein</fullName>
    </recommendedName>
</protein>
<evidence type="ECO:0000256" key="5">
    <source>
        <dbReference type="ARBA" id="ARBA00022692"/>
    </source>
</evidence>